<keyword evidence="2" id="KW-0677">Repeat</keyword>
<dbReference type="InterPro" id="IPR001322">
    <property type="entry name" value="Lamin_tail_dom"/>
</dbReference>
<dbReference type="InterPro" id="IPR011059">
    <property type="entry name" value="Metal-dep_hydrolase_composite"/>
</dbReference>
<evidence type="ECO:0000256" key="3">
    <source>
        <dbReference type="ARBA" id="ARBA00022801"/>
    </source>
</evidence>
<dbReference type="SUPFAM" id="SSF51556">
    <property type="entry name" value="Metallo-dependent hydrolases"/>
    <property type="match status" value="1"/>
</dbReference>
<feature type="chain" id="PRO_5022214846" evidence="5">
    <location>
        <begin position="25"/>
        <end position="1507"/>
    </location>
</feature>
<keyword evidence="8" id="KW-1185">Reference proteome</keyword>
<name>A0A540X781_9BACT</name>
<dbReference type="Pfam" id="PF13948">
    <property type="entry name" value="DUF4215"/>
    <property type="match status" value="1"/>
</dbReference>
<dbReference type="Proteomes" id="UP000315369">
    <property type="component" value="Unassembled WGS sequence"/>
</dbReference>
<dbReference type="PANTHER" id="PTHR43794">
    <property type="entry name" value="AMINOHYDROLASE SSNA-RELATED"/>
    <property type="match status" value="1"/>
</dbReference>
<dbReference type="EMBL" id="VIFM01000012">
    <property type="protein sequence ID" value="TQF17125.1"/>
    <property type="molecule type" value="Genomic_DNA"/>
</dbReference>
<dbReference type="InterPro" id="IPR028974">
    <property type="entry name" value="TSP_type-3_rpt"/>
</dbReference>
<dbReference type="Gene3D" id="3.20.20.140">
    <property type="entry name" value="Metal-dependent hydrolases"/>
    <property type="match status" value="1"/>
</dbReference>
<keyword evidence="4" id="KW-1015">Disulfide bond</keyword>
<dbReference type="PANTHER" id="PTHR43794:SF11">
    <property type="entry name" value="AMIDOHYDROLASE-RELATED DOMAIN-CONTAINING PROTEIN"/>
    <property type="match status" value="1"/>
</dbReference>
<reference evidence="7 8" key="1">
    <citation type="submission" date="2019-06" db="EMBL/GenBank/DDBJ databases">
        <authorList>
            <person name="Livingstone P."/>
            <person name="Whitworth D."/>
        </authorList>
    </citation>
    <scope>NUCLEOTIDE SEQUENCE [LARGE SCALE GENOMIC DNA]</scope>
    <source>
        <strain evidence="7 8">AM401</strain>
    </source>
</reference>
<keyword evidence="3 7" id="KW-0378">Hydrolase</keyword>
<evidence type="ECO:0000256" key="1">
    <source>
        <dbReference type="ARBA" id="ARBA00022729"/>
    </source>
</evidence>
<evidence type="ECO:0000256" key="4">
    <source>
        <dbReference type="ARBA" id="ARBA00023157"/>
    </source>
</evidence>
<evidence type="ECO:0000259" key="6">
    <source>
        <dbReference type="PROSITE" id="PS51841"/>
    </source>
</evidence>
<dbReference type="GO" id="GO:0005509">
    <property type="term" value="F:calcium ion binding"/>
    <property type="evidence" value="ECO:0007669"/>
    <property type="project" value="InterPro"/>
</dbReference>
<proteinExistence type="predicted"/>
<accession>A0A540X781</accession>
<dbReference type="SUPFAM" id="SSF103647">
    <property type="entry name" value="TSP type-3 repeat"/>
    <property type="match status" value="1"/>
</dbReference>
<protein>
    <submittedName>
        <fullName evidence="7">Amidohydrolase family protein</fullName>
    </submittedName>
</protein>
<gene>
    <name evidence="7" type="ORF">FJV41_04880</name>
</gene>
<dbReference type="InterPro" id="IPR006680">
    <property type="entry name" value="Amidohydro-rel"/>
</dbReference>
<dbReference type="SUPFAM" id="SSF51338">
    <property type="entry name" value="Composite domain of metallo-dependent hydrolases"/>
    <property type="match status" value="1"/>
</dbReference>
<evidence type="ECO:0000313" key="7">
    <source>
        <dbReference type="EMBL" id="TQF17125.1"/>
    </source>
</evidence>
<dbReference type="InterPro" id="IPR050287">
    <property type="entry name" value="MTA/SAH_deaminase"/>
</dbReference>
<dbReference type="GO" id="GO:0016810">
    <property type="term" value="F:hydrolase activity, acting on carbon-nitrogen (but not peptide) bonds"/>
    <property type="evidence" value="ECO:0007669"/>
    <property type="project" value="InterPro"/>
</dbReference>
<dbReference type="OrthoDB" id="9782972at2"/>
<dbReference type="Pfam" id="PF00932">
    <property type="entry name" value="LTD"/>
    <property type="match status" value="1"/>
</dbReference>
<dbReference type="PROSITE" id="PS51841">
    <property type="entry name" value="LTD"/>
    <property type="match status" value="1"/>
</dbReference>
<comment type="caution">
    <text evidence="7">The sequence shown here is derived from an EMBL/GenBank/DDBJ whole genome shotgun (WGS) entry which is preliminary data.</text>
</comment>
<evidence type="ECO:0000256" key="2">
    <source>
        <dbReference type="ARBA" id="ARBA00022737"/>
    </source>
</evidence>
<keyword evidence="1 5" id="KW-0732">Signal</keyword>
<feature type="signal peptide" evidence="5">
    <location>
        <begin position="1"/>
        <end position="24"/>
    </location>
</feature>
<evidence type="ECO:0000256" key="5">
    <source>
        <dbReference type="SAM" id="SignalP"/>
    </source>
</evidence>
<dbReference type="Pfam" id="PF01979">
    <property type="entry name" value="Amidohydro_1"/>
    <property type="match status" value="1"/>
</dbReference>
<dbReference type="InterPro" id="IPR011936">
    <property type="entry name" value="Myxo_disulph_rpt"/>
</dbReference>
<dbReference type="NCBIfam" id="TIGR02232">
    <property type="entry name" value="myxo_disulf_rpt"/>
    <property type="match status" value="2"/>
</dbReference>
<evidence type="ECO:0000313" key="8">
    <source>
        <dbReference type="Proteomes" id="UP000315369"/>
    </source>
</evidence>
<sequence>MRKSPRLILAALAAVMLSHVGCSGDDEPRCESAKCFASSCGDGVKEPQEACDDGNTTSGDGCEADCSLTPKKATCGNGKLEDSEVCDDGNTTSGDGCQADCALTQTRCAAADAPPLADGATCAVTKAGNGARLFTGVVLKDGETLVGGQVLVDARGIISCAQCDCSAAEGAEDATQISCPTGVISPGLINPHEHLTYPDKPYVGTDERYEHRNEWRTGANQHTTIRNGGSKSSADVAGYAELRHVMAGTTSIAGAGGAAGFLRNLDQSPVARQEGLEEGIADSDTFPLGDSNGRIVTSGCEDYATRPTVAGLSKLAAYLPHIAEGISAGAHNEFTCLSTGANDVLLGRTAVIHGIGLTAREIEMMAARGTGLIWSPRSNIALYGDTAMVTTHKRLGVSISLGTDWLQSGSMNILRELKCADSLNTRQFARTFSDEQLWRMVTTNAAEAVDVYEKVGRIAPGKMGDLSIFQLTEFKASPHRAVIAAEPADVVLTMRGGKALYGDQTLVTALKGASETCDAVDVCGAAKSACVQSEVGKNLAALQAANASAYPLFSCGVPEAEPACTPRRSSNNSAWLASVNSSTVYSGQSEADDPDGDGMRGAADNCSDVFNPIRPMDNGKQLDSDSDGLGDACDPCPLSTNNSACTTYPVGDDDHDGLPTWQDNCPFVANVDQEESDGDGKGDACDPCAIPNPGTTACPVTIHDLKTPVSGGLPFAGEVVSLSDVIVTGVAKGAASANGYWVQVHPLPSGKSVEYSGLFVYGPKGDLAVGDRLDISKGSLTVFNGLPELTDVTYTRRSIGNTPPAPVLVSAADVRTGGPRSVALEGVLLELREVKVTEGVNSFKEFRVNESGDAAQPSLMVDDQAFDSADPAVGTSYFSLRGLLTFNFNDHKLVPRGAGDLLGTPPTLTVFGPGGFVRAEDSGARSTFPQALTVTLSTTYSVPVDITVTSSDPTALVVPGGKVTIPAGQTSAEVKVEPLAQAPSVTLTATLGAVSLQSSLRVLGATEQALVTSLSPATVSMVPGGTATLTVALDRPAPANASIALSVDPAAGFGTFNPASGTLVVAKNATQATFTFTADEAASASVGTVTAQMGASSANTAVTLDQDSPRLVSLLPSTPVVVRYGQSQEYRVVLSSAPAANLAVALVATPAAGVTHFGTVPTTVTVPAGTADATFLFTADALGEGAGTVAASLLGITRTSDITVTPPPAALRALTPSTATVFFNATQSFTVTLDRPAPAEGASVDVALTPASNVGSLSSATVAIAAGQTSGQVVFTAGQTAGGVRLTATYGGDELSAELTVANRPAIGHLVINEVDYDQLNTDTKEFVEIYNPTGGSVSLANVFLVFVNGAGNPPASYQKLALAEVGTLGAGEYLVVGSAAVVDPLAGRPGVKTLQRGTTDFIQNGGSTASPAADAVALYDGVQDELIDSLSYEATITQATITDSSKRFDMREGTTSTAAVADSNTVEGSVCRDAHGVDTDDNGMDFKFTTTVTPGAVNAITPPPAP</sequence>
<dbReference type="InterPro" id="IPR032466">
    <property type="entry name" value="Metal_Hydrolase"/>
</dbReference>
<dbReference type="Gene3D" id="4.10.1080.10">
    <property type="entry name" value="TSP type-3 repeat"/>
    <property type="match status" value="1"/>
</dbReference>
<feature type="domain" description="LTD" evidence="6">
    <location>
        <begin position="1298"/>
        <end position="1435"/>
    </location>
</feature>
<organism evidence="7 8">
    <name type="scientific">Myxococcus llanfairpwllgwyngyllgogerychwyrndrobwllllantysiliogogogochensis</name>
    <dbReference type="NCBI Taxonomy" id="2590453"/>
    <lineage>
        <taxon>Bacteria</taxon>
        <taxon>Pseudomonadati</taxon>
        <taxon>Myxococcota</taxon>
        <taxon>Myxococcia</taxon>
        <taxon>Myxococcales</taxon>
        <taxon>Cystobacterineae</taxon>
        <taxon>Myxococcaceae</taxon>
        <taxon>Myxococcus</taxon>
    </lineage>
</organism>